<organism evidence="3 4">
    <name type="scientific">Reticulomyxa filosa</name>
    <dbReference type="NCBI Taxonomy" id="46433"/>
    <lineage>
        <taxon>Eukaryota</taxon>
        <taxon>Sar</taxon>
        <taxon>Rhizaria</taxon>
        <taxon>Retaria</taxon>
        <taxon>Foraminifera</taxon>
        <taxon>Monothalamids</taxon>
        <taxon>Reticulomyxidae</taxon>
        <taxon>Reticulomyxa</taxon>
    </lineage>
</organism>
<dbReference type="OrthoDB" id="2130750at2759"/>
<keyword evidence="1" id="KW-0472">Membrane</keyword>
<dbReference type="PROSITE" id="PS50245">
    <property type="entry name" value="CAP_GLY_2"/>
    <property type="match status" value="1"/>
</dbReference>
<feature type="non-terminal residue" evidence="3">
    <location>
        <position position="1"/>
    </location>
</feature>
<gene>
    <name evidence="3" type="ORF">RFI_01929</name>
</gene>
<keyword evidence="1" id="KW-1133">Transmembrane helix</keyword>
<reference evidence="3 4" key="1">
    <citation type="journal article" date="2013" name="Curr. Biol.">
        <title>The Genome of the Foraminiferan Reticulomyxa filosa.</title>
        <authorList>
            <person name="Glockner G."/>
            <person name="Hulsmann N."/>
            <person name="Schleicher M."/>
            <person name="Noegel A.A."/>
            <person name="Eichinger L."/>
            <person name="Gallinger C."/>
            <person name="Pawlowski J."/>
            <person name="Sierra R."/>
            <person name="Euteneuer U."/>
            <person name="Pillet L."/>
            <person name="Moustafa A."/>
            <person name="Platzer M."/>
            <person name="Groth M."/>
            <person name="Szafranski K."/>
            <person name="Schliwa M."/>
        </authorList>
    </citation>
    <scope>NUCLEOTIDE SEQUENCE [LARGE SCALE GENOMIC DNA]</scope>
</reference>
<evidence type="ECO:0000256" key="1">
    <source>
        <dbReference type="SAM" id="Phobius"/>
    </source>
</evidence>
<sequence length="230" mass="26918">VTYYGDIKVGHRYILKDGRCGVCLYVGDLYCMKEHNNNYGNVYIGLCLEGKKDIGDCDGEIHGKRYFTCPSDKGVLVERQHILKECGKYVLLCPTGKKILYFLSSLTQCYIHPCISVDLFENNTKQQHRVSQKVFRTLTRPTSFGQSLFDFFNDESSLSELSQADELLPFEFRFCCHVVVIFVLIVFFYCTLFLFLFLQNIYVYIYLQTYIYHFIGHWQIEFFGFVSNII</sequence>
<dbReference type="Gene3D" id="2.30.30.190">
    <property type="entry name" value="CAP Gly-rich-like domain"/>
    <property type="match status" value="1"/>
</dbReference>
<feature type="domain" description="CAP-Gly" evidence="2">
    <location>
        <begin position="42"/>
        <end position="78"/>
    </location>
</feature>
<keyword evidence="1" id="KW-0812">Transmembrane</keyword>
<dbReference type="SMART" id="SM01052">
    <property type="entry name" value="CAP_GLY"/>
    <property type="match status" value="1"/>
</dbReference>
<dbReference type="EMBL" id="ASPP01001912">
    <property type="protein sequence ID" value="ETO35145.1"/>
    <property type="molecule type" value="Genomic_DNA"/>
</dbReference>
<evidence type="ECO:0000259" key="2">
    <source>
        <dbReference type="PROSITE" id="PS50245"/>
    </source>
</evidence>
<evidence type="ECO:0000313" key="4">
    <source>
        <dbReference type="Proteomes" id="UP000023152"/>
    </source>
</evidence>
<name>X6P9D2_RETFI</name>
<keyword evidence="4" id="KW-1185">Reference proteome</keyword>
<dbReference type="AlphaFoldDB" id="X6P9D2"/>
<accession>X6P9D2</accession>
<dbReference type="Pfam" id="PF01302">
    <property type="entry name" value="CAP_GLY"/>
    <property type="match status" value="1"/>
</dbReference>
<proteinExistence type="predicted"/>
<dbReference type="InterPro" id="IPR000938">
    <property type="entry name" value="CAP-Gly_domain"/>
</dbReference>
<protein>
    <recommendedName>
        <fullName evidence="2">CAP-Gly domain-containing protein</fullName>
    </recommendedName>
</protein>
<comment type="caution">
    <text evidence="3">The sequence shown here is derived from an EMBL/GenBank/DDBJ whole genome shotgun (WGS) entry which is preliminary data.</text>
</comment>
<dbReference type="InterPro" id="IPR036859">
    <property type="entry name" value="CAP-Gly_dom_sf"/>
</dbReference>
<dbReference type="SUPFAM" id="SSF74924">
    <property type="entry name" value="Cap-Gly domain"/>
    <property type="match status" value="1"/>
</dbReference>
<dbReference type="Proteomes" id="UP000023152">
    <property type="component" value="Unassembled WGS sequence"/>
</dbReference>
<feature type="transmembrane region" description="Helical" evidence="1">
    <location>
        <begin position="178"/>
        <end position="198"/>
    </location>
</feature>
<evidence type="ECO:0000313" key="3">
    <source>
        <dbReference type="EMBL" id="ETO35145.1"/>
    </source>
</evidence>